<sequence>MSETHVARLGVVDDMFWRTHHGLGPTVVMQGIWRIDAHIPVAALVRAHAALAAGPLNRVVRRARIPFARRYFVTTTRVAPIHREPGEIDDVLNWADRMARRPIDVDEGPVWELSLAYETGGATTISLVCSHLVADGRTMLDLAAAALHESTTPGPSAQESITQGSGARGPAAPGVADDVTDALSQLAALGRVARTIVRGVTDRHVRRELLSALPSRAVPLRDGPTRSAPGRAGWREPTQIVDFDVADWDEAATRHGGSSTALLAAIAGCAAGVLRETDDVEVAIPIARRADAHGPRRDMASPADGGMRASCRDARSEALSAAVVRTPRPPSADLTSIERQLRDARECLTGDPAAHRTHRSPAFGPPAGMPPQLLHLVGDRIAHRLIPDPGAGDALASVLHSDADAFSPDALTGGRAASLFSRIAVRAVYPQLTAATADQTRMSLRAWMIRNGSVVTVAFCAPDVQVVDATDLANVIEHCAKQWGLTPTPW</sequence>
<feature type="region of interest" description="Disordered" evidence="1">
    <location>
        <begin position="150"/>
        <end position="174"/>
    </location>
</feature>
<comment type="caution">
    <text evidence="2">The sequence shown here is derived from an EMBL/GenBank/DDBJ whole genome shotgun (WGS) entry which is preliminary data.</text>
</comment>
<dbReference type="SUPFAM" id="SSF52777">
    <property type="entry name" value="CoA-dependent acyltransferases"/>
    <property type="match status" value="1"/>
</dbReference>
<accession>A0A916T351</accession>
<dbReference type="RefSeq" id="WP_188586193.1">
    <property type="nucleotide sequence ID" value="NZ_BMGC01000009.1"/>
</dbReference>
<dbReference type="AlphaFoldDB" id="A0A916T351"/>
<keyword evidence="3" id="KW-1185">Reference proteome</keyword>
<reference evidence="2" key="2">
    <citation type="submission" date="2020-09" db="EMBL/GenBank/DDBJ databases">
        <authorList>
            <person name="Sun Q."/>
            <person name="Zhou Y."/>
        </authorList>
    </citation>
    <scope>NUCLEOTIDE SEQUENCE</scope>
    <source>
        <strain evidence="2">CGMCC 1.12827</strain>
    </source>
</reference>
<organism evidence="2 3">
    <name type="scientific">Gordonia jinhuaensis</name>
    <dbReference type="NCBI Taxonomy" id="1517702"/>
    <lineage>
        <taxon>Bacteria</taxon>
        <taxon>Bacillati</taxon>
        <taxon>Actinomycetota</taxon>
        <taxon>Actinomycetes</taxon>
        <taxon>Mycobacteriales</taxon>
        <taxon>Gordoniaceae</taxon>
        <taxon>Gordonia</taxon>
    </lineage>
</organism>
<name>A0A916T351_9ACTN</name>
<dbReference type="EMBL" id="BMGC01000009">
    <property type="protein sequence ID" value="GGB29649.1"/>
    <property type="molecule type" value="Genomic_DNA"/>
</dbReference>
<dbReference type="Proteomes" id="UP000621454">
    <property type="component" value="Unassembled WGS sequence"/>
</dbReference>
<evidence type="ECO:0000313" key="3">
    <source>
        <dbReference type="Proteomes" id="UP000621454"/>
    </source>
</evidence>
<gene>
    <name evidence="2" type="ORF">GCM10011489_17250</name>
</gene>
<proteinExistence type="predicted"/>
<evidence type="ECO:0000256" key="1">
    <source>
        <dbReference type="SAM" id="MobiDB-lite"/>
    </source>
</evidence>
<dbReference type="Gene3D" id="3.30.559.10">
    <property type="entry name" value="Chloramphenicol acetyltransferase-like domain"/>
    <property type="match status" value="1"/>
</dbReference>
<evidence type="ECO:0000313" key="2">
    <source>
        <dbReference type="EMBL" id="GGB29649.1"/>
    </source>
</evidence>
<reference evidence="2" key="1">
    <citation type="journal article" date="2014" name="Int. J. Syst. Evol. Microbiol.">
        <title>Complete genome sequence of Corynebacterium casei LMG S-19264T (=DSM 44701T), isolated from a smear-ripened cheese.</title>
        <authorList>
            <consortium name="US DOE Joint Genome Institute (JGI-PGF)"/>
            <person name="Walter F."/>
            <person name="Albersmeier A."/>
            <person name="Kalinowski J."/>
            <person name="Ruckert C."/>
        </authorList>
    </citation>
    <scope>NUCLEOTIDE SEQUENCE</scope>
    <source>
        <strain evidence="2">CGMCC 1.12827</strain>
    </source>
</reference>
<feature type="compositionally biased region" description="Polar residues" evidence="1">
    <location>
        <begin position="150"/>
        <end position="165"/>
    </location>
</feature>
<protein>
    <submittedName>
        <fullName evidence="2">Uncharacterized protein</fullName>
    </submittedName>
</protein>
<dbReference type="InterPro" id="IPR023213">
    <property type="entry name" value="CAT-like_dom_sf"/>
</dbReference>